<keyword evidence="2" id="KW-0378">Hydrolase</keyword>
<sequence>MSIFVLVHGAWHSGWAWEKVAPLLEAAGHRVETPDLPGYTMGGPVPTEITLGAYADRVAELLDSLSEPAILVGHSMGGTVISEAAERRPDGVKVLIYLCAFLLADGVSLAQISQQDSHSLVTQNLKIDEERGVVTIPEGVVRDAFYGECPADLATWAQARLVPQPIAPFLEPLSLSEANFGRVPRVYVECLRDRAITPALQREMYTQVRCQEVMSIDTDHSPFLSRPAELARYLLSLAKA</sequence>
<dbReference type="EMBL" id="WQLB01000025">
    <property type="protein sequence ID" value="MVN88239.1"/>
    <property type="molecule type" value="Genomic_DNA"/>
</dbReference>
<dbReference type="PANTHER" id="PTHR10992:SF1086">
    <property type="entry name" value="AB HYDROLASE-1 DOMAIN-CONTAINING PROTEIN"/>
    <property type="match status" value="1"/>
</dbReference>
<keyword evidence="3" id="KW-1185">Reference proteome</keyword>
<dbReference type="Pfam" id="PF12697">
    <property type="entry name" value="Abhydrolase_6"/>
    <property type="match status" value="1"/>
</dbReference>
<dbReference type="GO" id="GO:0080032">
    <property type="term" value="F:methyl jasmonate esterase activity"/>
    <property type="evidence" value="ECO:0007669"/>
    <property type="project" value="TreeGrafter"/>
</dbReference>
<dbReference type="PANTHER" id="PTHR10992">
    <property type="entry name" value="METHYLESTERASE FAMILY MEMBER"/>
    <property type="match status" value="1"/>
</dbReference>
<gene>
    <name evidence="2" type="ORF">GO986_15940</name>
</gene>
<dbReference type="RefSeq" id="WP_157460298.1">
    <property type="nucleotide sequence ID" value="NZ_WQLB01000025.1"/>
</dbReference>
<dbReference type="InterPro" id="IPR045889">
    <property type="entry name" value="MES/HNL"/>
</dbReference>
<dbReference type="GO" id="GO:0080030">
    <property type="term" value="F:methyl indole-3-acetate esterase activity"/>
    <property type="evidence" value="ECO:0007669"/>
    <property type="project" value="TreeGrafter"/>
</dbReference>
<comment type="caution">
    <text evidence="2">The sequence shown here is derived from an EMBL/GenBank/DDBJ whole genome shotgun (WGS) entry which is preliminary data.</text>
</comment>
<proteinExistence type="predicted"/>
<evidence type="ECO:0000259" key="1">
    <source>
        <dbReference type="Pfam" id="PF12697"/>
    </source>
</evidence>
<dbReference type="SUPFAM" id="SSF53474">
    <property type="entry name" value="alpha/beta-Hydrolases"/>
    <property type="match status" value="1"/>
</dbReference>
<dbReference type="InterPro" id="IPR000073">
    <property type="entry name" value="AB_hydrolase_1"/>
</dbReference>
<accession>A0A7C9MAB7</accession>
<dbReference type="Gene3D" id="3.40.50.1820">
    <property type="entry name" value="alpha/beta hydrolase"/>
    <property type="match status" value="1"/>
</dbReference>
<dbReference type="Proteomes" id="UP000483286">
    <property type="component" value="Unassembled WGS sequence"/>
</dbReference>
<protein>
    <submittedName>
        <fullName evidence="2">Alpha/beta fold hydrolase</fullName>
    </submittedName>
</protein>
<evidence type="ECO:0000313" key="3">
    <source>
        <dbReference type="Proteomes" id="UP000483286"/>
    </source>
</evidence>
<reference evidence="2 3" key="1">
    <citation type="submission" date="2019-12" db="EMBL/GenBank/DDBJ databases">
        <title>Deinococcus sp. HMF7620 Genome sequencing and assembly.</title>
        <authorList>
            <person name="Kang H."/>
            <person name="Kim H."/>
            <person name="Joh K."/>
        </authorList>
    </citation>
    <scope>NUCLEOTIDE SEQUENCE [LARGE SCALE GENOMIC DNA]</scope>
    <source>
        <strain evidence="2 3">HMF7620</strain>
    </source>
</reference>
<feature type="domain" description="AB hydrolase-1" evidence="1">
    <location>
        <begin position="4"/>
        <end position="232"/>
    </location>
</feature>
<name>A0A7C9MAB7_9DEIO</name>
<evidence type="ECO:0000313" key="2">
    <source>
        <dbReference type="EMBL" id="MVN88239.1"/>
    </source>
</evidence>
<dbReference type="InterPro" id="IPR029058">
    <property type="entry name" value="AB_hydrolase_fold"/>
</dbReference>
<organism evidence="2 3">
    <name type="scientific">Deinococcus arboris</name>
    <dbReference type="NCBI Taxonomy" id="2682977"/>
    <lineage>
        <taxon>Bacteria</taxon>
        <taxon>Thermotogati</taxon>
        <taxon>Deinococcota</taxon>
        <taxon>Deinococci</taxon>
        <taxon>Deinococcales</taxon>
        <taxon>Deinococcaceae</taxon>
        <taxon>Deinococcus</taxon>
    </lineage>
</organism>
<dbReference type="AlphaFoldDB" id="A0A7C9MAB7"/>